<organism evidence="3 4">
    <name type="scientific">Protea cynaroides</name>
    <dbReference type="NCBI Taxonomy" id="273540"/>
    <lineage>
        <taxon>Eukaryota</taxon>
        <taxon>Viridiplantae</taxon>
        <taxon>Streptophyta</taxon>
        <taxon>Embryophyta</taxon>
        <taxon>Tracheophyta</taxon>
        <taxon>Spermatophyta</taxon>
        <taxon>Magnoliopsida</taxon>
        <taxon>Proteales</taxon>
        <taxon>Proteaceae</taxon>
        <taxon>Protea</taxon>
    </lineage>
</organism>
<evidence type="ECO:0000313" key="3">
    <source>
        <dbReference type="EMBL" id="KAJ4972675.1"/>
    </source>
</evidence>
<dbReference type="PROSITE" id="PS51746">
    <property type="entry name" value="PPM_2"/>
    <property type="match status" value="1"/>
</dbReference>
<protein>
    <recommendedName>
        <fullName evidence="1">Protein phosphatase</fullName>
        <ecNumber evidence="1">3.1.3.16</ecNumber>
    </recommendedName>
</protein>
<sequence length="347" mass="38541">MERPMKIRRLCSSDSIADSITPPLQESNEESLKLLMGYCYLPKENGLTPKGDDSHFICEEDDVFGIADGVGSWAKKGIDAGKYARELMTNSYSNTKAEGSSTTCIVALTNDNCLHFANVGDSGFVVIRGDSVIYGSPTQQRRFNCPFQLGNHAHNDEPSSAYEFKVPVEEGDVVVAGTDGLFDNLFAENIVDMVFPMAWIVVTDLKMQEIENTNSSQPSSGKVIDRKQICNASDPKFDFCDVEGDVRIHGKSSKIFAVFSQMGDLVGNESWNIRPYPRKRDPWMMITFIKEFSVNATVSIEEAPPCSLNHRVPAIVFSTGGYAAINHWYFLGEDLNCWLLTILVILQ</sequence>
<dbReference type="GO" id="GO:0004722">
    <property type="term" value="F:protein serine/threonine phosphatase activity"/>
    <property type="evidence" value="ECO:0007669"/>
    <property type="project" value="UniProtKB-EC"/>
</dbReference>
<evidence type="ECO:0000313" key="4">
    <source>
        <dbReference type="Proteomes" id="UP001141806"/>
    </source>
</evidence>
<dbReference type="Gene3D" id="3.60.40.10">
    <property type="entry name" value="PPM-type phosphatase domain"/>
    <property type="match status" value="1"/>
</dbReference>
<dbReference type="SUPFAM" id="SSF81606">
    <property type="entry name" value="PP2C-like"/>
    <property type="match status" value="1"/>
</dbReference>
<keyword evidence="1" id="KW-0904">Protein phosphatase</keyword>
<gene>
    <name evidence="3" type="ORF">NE237_005849</name>
</gene>
<dbReference type="EMBL" id="JAMYWD010000004">
    <property type="protein sequence ID" value="KAJ4972675.1"/>
    <property type="molecule type" value="Genomic_DNA"/>
</dbReference>
<dbReference type="PANTHER" id="PTHR12320:SF81">
    <property type="entry name" value="PROTEIN PHOSPHATASE 2C 23-RELATED"/>
    <property type="match status" value="1"/>
</dbReference>
<dbReference type="AlphaFoldDB" id="A0A9Q0QUW1"/>
<dbReference type="SMART" id="SM00332">
    <property type="entry name" value="PP2Cc"/>
    <property type="match status" value="1"/>
</dbReference>
<comment type="caution">
    <text evidence="3">The sequence shown here is derived from an EMBL/GenBank/DDBJ whole genome shotgun (WGS) entry which is preliminary data.</text>
</comment>
<dbReference type="OrthoDB" id="60843at2759"/>
<comment type="catalytic activity">
    <reaction evidence="1">
        <text>O-phospho-L-threonyl-[protein] + H2O = L-threonyl-[protein] + phosphate</text>
        <dbReference type="Rhea" id="RHEA:47004"/>
        <dbReference type="Rhea" id="RHEA-COMP:11060"/>
        <dbReference type="Rhea" id="RHEA-COMP:11605"/>
        <dbReference type="ChEBI" id="CHEBI:15377"/>
        <dbReference type="ChEBI" id="CHEBI:30013"/>
        <dbReference type="ChEBI" id="CHEBI:43474"/>
        <dbReference type="ChEBI" id="CHEBI:61977"/>
        <dbReference type="EC" id="3.1.3.16"/>
    </reaction>
</comment>
<dbReference type="GO" id="GO:0046872">
    <property type="term" value="F:metal ion binding"/>
    <property type="evidence" value="ECO:0007669"/>
    <property type="project" value="UniProtKB-UniRule"/>
</dbReference>
<proteinExistence type="inferred from homology"/>
<comment type="cofactor">
    <cofactor evidence="1">
        <name>Mn(2+)</name>
        <dbReference type="ChEBI" id="CHEBI:29035"/>
    </cofactor>
</comment>
<reference evidence="3" key="1">
    <citation type="journal article" date="2023" name="Plant J.">
        <title>The genome of the king protea, Protea cynaroides.</title>
        <authorList>
            <person name="Chang J."/>
            <person name="Duong T.A."/>
            <person name="Schoeman C."/>
            <person name="Ma X."/>
            <person name="Roodt D."/>
            <person name="Barker N."/>
            <person name="Li Z."/>
            <person name="Van de Peer Y."/>
            <person name="Mizrachi E."/>
        </authorList>
    </citation>
    <scope>NUCLEOTIDE SEQUENCE</scope>
    <source>
        <tissue evidence="3">Young leaves</tissue>
    </source>
</reference>
<comment type="similarity">
    <text evidence="1">Belongs to the PP2C family.</text>
</comment>
<dbReference type="InterPro" id="IPR039123">
    <property type="entry name" value="PPTC7"/>
</dbReference>
<dbReference type="EC" id="3.1.3.16" evidence="1"/>
<keyword evidence="1" id="KW-0460">Magnesium</keyword>
<comment type="catalytic activity">
    <reaction evidence="1">
        <text>O-phospho-L-seryl-[protein] + H2O = L-seryl-[protein] + phosphate</text>
        <dbReference type="Rhea" id="RHEA:20629"/>
        <dbReference type="Rhea" id="RHEA-COMP:9863"/>
        <dbReference type="Rhea" id="RHEA-COMP:11604"/>
        <dbReference type="ChEBI" id="CHEBI:15377"/>
        <dbReference type="ChEBI" id="CHEBI:29999"/>
        <dbReference type="ChEBI" id="CHEBI:43474"/>
        <dbReference type="ChEBI" id="CHEBI:83421"/>
        <dbReference type="EC" id="3.1.3.16"/>
    </reaction>
</comment>
<comment type="cofactor">
    <cofactor evidence="1">
        <name>Mg(2+)</name>
        <dbReference type="ChEBI" id="CHEBI:18420"/>
    </cofactor>
</comment>
<feature type="domain" description="PPM-type phosphatase" evidence="2">
    <location>
        <begin position="35"/>
        <end position="347"/>
    </location>
</feature>
<dbReference type="Pfam" id="PF00481">
    <property type="entry name" value="PP2C"/>
    <property type="match status" value="1"/>
</dbReference>
<dbReference type="InterPro" id="IPR001932">
    <property type="entry name" value="PPM-type_phosphatase-like_dom"/>
</dbReference>
<dbReference type="InterPro" id="IPR036457">
    <property type="entry name" value="PPM-type-like_dom_sf"/>
</dbReference>
<accession>A0A9Q0QUW1</accession>
<dbReference type="PANTHER" id="PTHR12320">
    <property type="entry name" value="PROTEIN PHOSPHATASE 2C"/>
    <property type="match status" value="1"/>
</dbReference>
<name>A0A9Q0QUW1_9MAGN</name>
<evidence type="ECO:0000256" key="1">
    <source>
        <dbReference type="RuleBase" id="RU366020"/>
    </source>
</evidence>
<keyword evidence="1" id="KW-0378">Hydrolase</keyword>
<keyword evidence="4" id="KW-1185">Reference proteome</keyword>
<evidence type="ECO:0000259" key="2">
    <source>
        <dbReference type="PROSITE" id="PS51746"/>
    </source>
</evidence>
<keyword evidence="1" id="KW-0464">Manganese</keyword>
<dbReference type="Proteomes" id="UP001141806">
    <property type="component" value="Unassembled WGS sequence"/>
</dbReference>
<keyword evidence="1" id="KW-0479">Metal-binding</keyword>